<reference evidence="2" key="1">
    <citation type="submission" date="2021-02" db="EMBL/GenBank/DDBJ databases">
        <title>First Annotated Genome of the Yellow-green Alga Tribonema minus.</title>
        <authorList>
            <person name="Mahan K.M."/>
        </authorList>
    </citation>
    <scope>NUCLEOTIDE SEQUENCE</scope>
    <source>
        <strain evidence="2">UTEX B ZZ1240</strain>
    </source>
</reference>
<sequence length="260" mass="27790">MLISPGDRHALLSHAENVCAATIAELMHMSERALGRAADSDARRVVRLDVRPIVIERGGGGERAAAATLAYSLRDSLQRGAARCAMSDKQCGVKTRARTVSPSSSAAAAPPPRRRCAAALDECTPEEATATMTIELKHRAKRSPMSTDEAAAAAFVNERATAAVVLAYGLHSTPQTNIMPKEVSAAITTERKRQANCALVQAEATVMVVDLINRKKMMLKEVSATITTEFKRQAARALGHYVEAAVIDEVQAATEDARDV</sequence>
<name>A0A836C804_9STRA</name>
<evidence type="ECO:0000256" key="1">
    <source>
        <dbReference type="SAM" id="MobiDB-lite"/>
    </source>
</evidence>
<dbReference type="EMBL" id="JAFCMP010000548">
    <property type="protein sequence ID" value="KAG5175497.1"/>
    <property type="molecule type" value="Genomic_DNA"/>
</dbReference>
<comment type="caution">
    <text evidence="2">The sequence shown here is derived from an EMBL/GenBank/DDBJ whole genome shotgun (WGS) entry which is preliminary data.</text>
</comment>
<evidence type="ECO:0000313" key="3">
    <source>
        <dbReference type="Proteomes" id="UP000664859"/>
    </source>
</evidence>
<feature type="region of interest" description="Disordered" evidence="1">
    <location>
        <begin position="95"/>
        <end position="114"/>
    </location>
</feature>
<accession>A0A836C804</accession>
<evidence type="ECO:0000313" key="2">
    <source>
        <dbReference type="EMBL" id="KAG5175497.1"/>
    </source>
</evidence>
<proteinExistence type="predicted"/>
<dbReference type="Proteomes" id="UP000664859">
    <property type="component" value="Unassembled WGS sequence"/>
</dbReference>
<feature type="compositionally biased region" description="Low complexity" evidence="1">
    <location>
        <begin position="98"/>
        <end position="108"/>
    </location>
</feature>
<organism evidence="2 3">
    <name type="scientific">Tribonema minus</name>
    <dbReference type="NCBI Taxonomy" id="303371"/>
    <lineage>
        <taxon>Eukaryota</taxon>
        <taxon>Sar</taxon>
        <taxon>Stramenopiles</taxon>
        <taxon>Ochrophyta</taxon>
        <taxon>PX clade</taxon>
        <taxon>Xanthophyceae</taxon>
        <taxon>Tribonematales</taxon>
        <taxon>Tribonemataceae</taxon>
        <taxon>Tribonema</taxon>
    </lineage>
</organism>
<gene>
    <name evidence="2" type="ORF">JKP88DRAFT_283451</name>
</gene>
<keyword evidence="3" id="KW-1185">Reference proteome</keyword>
<dbReference type="AlphaFoldDB" id="A0A836C804"/>
<protein>
    <submittedName>
        <fullName evidence="2">Uncharacterized protein</fullName>
    </submittedName>
</protein>